<reference evidence="2 3" key="1">
    <citation type="submission" date="2016-11" db="EMBL/GenBank/DDBJ databases">
        <authorList>
            <person name="Jaros S."/>
            <person name="Januszkiewicz K."/>
            <person name="Wedrychowicz H."/>
        </authorList>
    </citation>
    <scope>NUCLEOTIDE SEQUENCE [LARGE SCALE GENOMIC DNA]</scope>
    <source>
        <strain evidence="2 3">DSM 25661</strain>
    </source>
</reference>
<dbReference type="Proteomes" id="UP000184462">
    <property type="component" value="Unassembled WGS sequence"/>
</dbReference>
<evidence type="ECO:0000256" key="1">
    <source>
        <dbReference type="SAM" id="Phobius"/>
    </source>
</evidence>
<dbReference type="RefSeq" id="WP_073190789.1">
    <property type="nucleotide sequence ID" value="NZ_FQTW01000001.1"/>
</dbReference>
<sequence>MGLEVEIVPKNYNQFEVNISDVENSEFLNNKQKDYAINLLKAVEDNNFSELVQIKKSFKEDVIAYPELRIFNSGIALIEATQNYMNTNGAFGKNDCLHAAMVGGVMAGVYGMISGAITGGLSGLVIGGALTGGILAVPAGGAGAIVGATIEGFFGFVGGAILGYIGYLIFG</sequence>
<dbReference type="EMBL" id="FQTW01000001">
    <property type="protein sequence ID" value="SHE32618.1"/>
    <property type="molecule type" value="Genomic_DNA"/>
</dbReference>
<feature type="transmembrane region" description="Helical" evidence="1">
    <location>
        <begin position="152"/>
        <end position="170"/>
    </location>
</feature>
<feature type="transmembrane region" description="Helical" evidence="1">
    <location>
        <begin position="97"/>
        <end position="117"/>
    </location>
</feature>
<keyword evidence="1" id="KW-0472">Membrane</keyword>
<protein>
    <submittedName>
        <fullName evidence="2">Uncharacterized protein</fullName>
    </submittedName>
</protein>
<keyword evidence="3" id="KW-1185">Reference proteome</keyword>
<organism evidence="2 3">
    <name type="scientific">Psychroflexus salarius</name>
    <dbReference type="NCBI Taxonomy" id="1155689"/>
    <lineage>
        <taxon>Bacteria</taxon>
        <taxon>Pseudomonadati</taxon>
        <taxon>Bacteroidota</taxon>
        <taxon>Flavobacteriia</taxon>
        <taxon>Flavobacteriales</taxon>
        <taxon>Flavobacteriaceae</taxon>
        <taxon>Psychroflexus</taxon>
    </lineage>
</organism>
<dbReference type="AlphaFoldDB" id="A0A1M4SKE2"/>
<keyword evidence="1" id="KW-0812">Transmembrane</keyword>
<gene>
    <name evidence="2" type="ORF">SAMN05444278_101203</name>
</gene>
<feature type="transmembrane region" description="Helical" evidence="1">
    <location>
        <begin position="124"/>
        <end position="146"/>
    </location>
</feature>
<evidence type="ECO:0000313" key="2">
    <source>
        <dbReference type="EMBL" id="SHE32618.1"/>
    </source>
</evidence>
<name>A0A1M4SKE2_9FLAO</name>
<evidence type="ECO:0000313" key="3">
    <source>
        <dbReference type="Proteomes" id="UP000184462"/>
    </source>
</evidence>
<dbReference type="OrthoDB" id="9992703at2"/>
<keyword evidence="1" id="KW-1133">Transmembrane helix</keyword>
<accession>A0A1M4SKE2</accession>
<proteinExistence type="predicted"/>